<comment type="caution">
    <text evidence="6">The sequence shown here is derived from an EMBL/GenBank/DDBJ whole genome shotgun (WGS) entry which is preliminary data.</text>
</comment>
<feature type="domain" description="Sulfatase N-terminal" evidence="5">
    <location>
        <begin position="41"/>
        <end position="462"/>
    </location>
</feature>
<dbReference type="InterPro" id="IPR050738">
    <property type="entry name" value="Sulfatase"/>
</dbReference>
<dbReference type="InterPro" id="IPR024607">
    <property type="entry name" value="Sulfatase_CS"/>
</dbReference>
<dbReference type="Gene3D" id="3.40.720.10">
    <property type="entry name" value="Alkaline Phosphatase, subunit A"/>
    <property type="match status" value="1"/>
</dbReference>
<dbReference type="EMBL" id="JBHSAY010000029">
    <property type="protein sequence ID" value="MFC4136126.1"/>
    <property type="molecule type" value="Genomic_DNA"/>
</dbReference>
<keyword evidence="3 6" id="KW-0378">Hydrolase</keyword>
<dbReference type="Proteomes" id="UP001595816">
    <property type="component" value="Unassembled WGS sequence"/>
</dbReference>
<gene>
    <name evidence="6" type="ORF">ACFOZ4_36430</name>
</gene>
<dbReference type="Pfam" id="PF00884">
    <property type="entry name" value="Sulfatase"/>
    <property type="match status" value="1"/>
</dbReference>
<comment type="similarity">
    <text evidence="1">Belongs to the sulfatase family.</text>
</comment>
<dbReference type="Gene3D" id="3.30.1120.10">
    <property type="match status" value="1"/>
</dbReference>
<dbReference type="SUPFAM" id="SSF53649">
    <property type="entry name" value="Alkaline phosphatase-like"/>
    <property type="match status" value="1"/>
</dbReference>
<proteinExistence type="inferred from homology"/>
<dbReference type="InterPro" id="IPR000917">
    <property type="entry name" value="Sulfatase_N"/>
</dbReference>
<evidence type="ECO:0000256" key="2">
    <source>
        <dbReference type="ARBA" id="ARBA00022723"/>
    </source>
</evidence>
<keyword evidence="4" id="KW-0106">Calcium</keyword>
<evidence type="ECO:0000256" key="4">
    <source>
        <dbReference type="ARBA" id="ARBA00022837"/>
    </source>
</evidence>
<evidence type="ECO:0000313" key="7">
    <source>
        <dbReference type="Proteomes" id="UP001595816"/>
    </source>
</evidence>
<protein>
    <submittedName>
        <fullName evidence="6">Arylsulfatase</fullName>
        <ecNumber evidence="6">3.1.6.-</ecNumber>
    </submittedName>
</protein>
<dbReference type="CDD" id="cd16025">
    <property type="entry name" value="PAS_like"/>
    <property type="match status" value="1"/>
</dbReference>
<dbReference type="GO" id="GO:0016787">
    <property type="term" value="F:hydrolase activity"/>
    <property type="evidence" value="ECO:0007669"/>
    <property type="project" value="UniProtKB-KW"/>
</dbReference>
<dbReference type="InterPro" id="IPR017850">
    <property type="entry name" value="Alkaline_phosphatase_core_sf"/>
</dbReference>
<evidence type="ECO:0000256" key="3">
    <source>
        <dbReference type="ARBA" id="ARBA00022801"/>
    </source>
</evidence>
<dbReference type="EC" id="3.1.6.-" evidence="6"/>
<dbReference type="PANTHER" id="PTHR42693">
    <property type="entry name" value="ARYLSULFATASE FAMILY MEMBER"/>
    <property type="match status" value="1"/>
</dbReference>
<dbReference type="RefSeq" id="WP_308197668.1">
    <property type="nucleotide sequence ID" value="NZ_JAMZDZ010000001.1"/>
</dbReference>
<evidence type="ECO:0000256" key="1">
    <source>
        <dbReference type="ARBA" id="ARBA00008779"/>
    </source>
</evidence>
<accession>A0ABV8LYF4</accession>
<sequence>MDRTVLPIRRPPFSGVVRRTLDGSEPDWSQIGHTRPPEGAPNVLLVLIDDAGFGNPSAYGGPVRTPNFDRMATQGLRYNRFHVTALCSPTRAALLTGRNHHTVGFGSVGEFSAGFPGYSANLPRDCAPLPRILRDNGYSTGAFGKWHLTPDGQQGPAGPFDRWPNAWGFDHFWGFLGGESGQFDPVITENNRTVGVPDGRDGEQYYLPDDMADKTIEWLHGIRAQDSAKPWFAYFSTGCSHAPHHVPAEWADRYRGRFDGGWDAYREETFARQKELGVIPAAAQLTPRPDELPAWESLDEDRKRYYARQMEVYAGYQENADWNVGRVLAAIEEMGELEDTLVIWIWGDNGASMEGTVTGSFNELTMLNGIPLTDEQQLEVLQQYGGPPMWGTEMMAPHYSAAWAWAGNCPFQWGKQVASHLGGTRNPMVVHWPARVRDPGALRSHFTHVIDVAPTVLEIAGIPQPTKVDGIPQEPMHGVTFADSLHDADAPERHTRQYFEILGNRAMYADGWWLSMRMPRIPWDATPETLRRFAPGEWNPDADPVELYYLPEDFTQAWDLAETHPEKVAELRELFWQEAERFRVLPLLSGFSVWFGMLPPLPQVPQYTFFGDVQNVASGMIPRVYGHSYTISAELVIPAGGAEGVIVAEADHLGGFSLFVLDGKLMHTYSMMGMQVYRQAAADPLPAGEVQVAVVFAADAAKPGTGGQITLLVNDRPVGGGRMDSTVPFRFSGYAGMDIGRDNGMPVDRIYADRSPFPFTGTVKKVVFDIQPHGDLSAEHALHEHAQRSLAAHGMNG</sequence>
<keyword evidence="7" id="KW-1185">Reference proteome</keyword>
<reference evidence="7" key="1">
    <citation type="journal article" date="2019" name="Int. J. Syst. Evol. Microbiol.">
        <title>The Global Catalogue of Microorganisms (GCM) 10K type strain sequencing project: providing services to taxonomists for standard genome sequencing and annotation.</title>
        <authorList>
            <consortium name="The Broad Institute Genomics Platform"/>
            <consortium name="The Broad Institute Genome Sequencing Center for Infectious Disease"/>
            <person name="Wu L."/>
            <person name="Ma J."/>
        </authorList>
    </citation>
    <scope>NUCLEOTIDE SEQUENCE [LARGE SCALE GENOMIC DNA]</scope>
    <source>
        <strain evidence="7">CGMCC 4.7289</strain>
    </source>
</reference>
<dbReference type="PROSITE" id="PS00523">
    <property type="entry name" value="SULFATASE_1"/>
    <property type="match status" value="1"/>
</dbReference>
<evidence type="ECO:0000313" key="6">
    <source>
        <dbReference type="EMBL" id="MFC4136126.1"/>
    </source>
</evidence>
<name>A0ABV8LYF4_9ACTN</name>
<evidence type="ECO:0000259" key="5">
    <source>
        <dbReference type="Pfam" id="PF00884"/>
    </source>
</evidence>
<organism evidence="6 7">
    <name type="scientific">Hamadaea flava</name>
    <dbReference type="NCBI Taxonomy" id="1742688"/>
    <lineage>
        <taxon>Bacteria</taxon>
        <taxon>Bacillati</taxon>
        <taxon>Actinomycetota</taxon>
        <taxon>Actinomycetes</taxon>
        <taxon>Micromonosporales</taxon>
        <taxon>Micromonosporaceae</taxon>
        <taxon>Hamadaea</taxon>
    </lineage>
</organism>
<keyword evidence="2" id="KW-0479">Metal-binding</keyword>
<dbReference type="PANTHER" id="PTHR42693:SF43">
    <property type="entry name" value="BLL2667 PROTEIN"/>
    <property type="match status" value="1"/>
</dbReference>